<dbReference type="RefSeq" id="WP_011679055.1">
    <property type="nucleotide sequence ID" value="NZ_AP017936.1"/>
</dbReference>
<dbReference type="FunFam" id="3.40.50.300:FF:001390">
    <property type="entry name" value="ABC transporter, ATP-binding protein"/>
    <property type="match status" value="1"/>
</dbReference>
<organism evidence="10 11">
    <name type="scientific">Leuconostoc mesenteroides</name>
    <dbReference type="NCBI Taxonomy" id="1245"/>
    <lineage>
        <taxon>Bacteria</taxon>
        <taxon>Bacillati</taxon>
        <taxon>Bacillota</taxon>
        <taxon>Bacilli</taxon>
        <taxon>Lactobacillales</taxon>
        <taxon>Lactobacillaceae</taxon>
        <taxon>Leuconostoc</taxon>
    </lineage>
</organism>
<dbReference type="GeneID" id="29577058"/>
<evidence type="ECO:0000256" key="4">
    <source>
        <dbReference type="ARBA" id="ARBA00022475"/>
    </source>
</evidence>
<name>A0A223XQC8_LEUME</name>
<dbReference type="OMA" id="PQDRHKH"/>
<gene>
    <name evidence="10" type="ORF">GFV13_05925</name>
</gene>
<dbReference type="PANTHER" id="PTHR43790:SF4">
    <property type="entry name" value="GUANOSINE IMPORT ATP-BINDING PROTEIN NUPO"/>
    <property type="match status" value="1"/>
</dbReference>
<keyword evidence="4" id="KW-1003">Cell membrane</keyword>
<keyword evidence="7 10" id="KW-0067">ATP-binding</keyword>
<evidence type="ECO:0000256" key="2">
    <source>
        <dbReference type="ARBA" id="ARBA00005417"/>
    </source>
</evidence>
<dbReference type="SUPFAM" id="SSF52540">
    <property type="entry name" value="P-loop containing nucleoside triphosphate hydrolases"/>
    <property type="match status" value="2"/>
</dbReference>
<evidence type="ECO:0000256" key="8">
    <source>
        <dbReference type="ARBA" id="ARBA00022967"/>
    </source>
</evidence>
<dbReference type="InterPro" id="IPR003593">
    <property type="entry name" value="AAA+_ATPase"/>
</dbReference>
<evidence type="ECO:0000256" key="6">
    <source>
        <dbReference type="ARBA" id="ARBA00022741"/>
    </source>
</evidence>
<reference evidence="10 11" key="1">
    <citation type="submission" date="2019-10" db="EMBL/GenBank/DDBJ databases">
        <title>WGS of Leuconostoc mesenteroides.</title>
        <authorList>
            <person name="Melo Bolivar J."/>
            <person name="Marino-Ramirez L."/>
            <person name="Villamil Diaz L.M."/>
        </authorList>
    </citation>
    <scope>NUCLEOTIDE SEQUENCE [LARGE SCALE GENOMIC DNA]</scope>
    <source>
        <strain evidence="10 11">M11</strain>
    </source>
</reference>
<dbReference type="CDD" id="cd03216">
    <property type="entry name" value="ABC_Carb_Monos_I"/>
    <property type="match status" value="1"/>
</dbReference>
<evidence type="ECO:0000256" key="5">
    <source>
        <dbReference type="ARBA" id="ARBA00022737"/>
    </source>
</evidence>
<dbReference type="InterPro" id="IPR017871">
    <property type="entry name" value="ABC_transporter-like_CS"/>
</dbReference>
<dbReference type="FunFam" id="3.40.50.300:FF:000127">
    <property type="entry name" value="Ribose import ATP-binding protein RbsA"/>
    <property type="match status" value="1"/>
</dbReference>
<dbReference type="AlphaFoldDB" id="A0A223XQC8"/>
<evidence type="ECO:0000313" key="11">
    <source>
        <dbReference type="Proteomes" id="UP000469952"/>
    </source>
</evidence>
<dbReference type="STRING" id="1245.ARA02_00355"/>
<dbReference type="GO" id="GO:0005886">
    <property type="term" value="C:plasma membrane"/>
    <property type="evidence" value="ECO:0007669"/>
    <property type="project" value="UniProtKB-SubCell"/>
</dbReference>
<evidence type="ECO:0000256" key="7">
    <source>
        <dbReference type="ARBA" id="ARBA00022840"/>
    </source>
</evidence>
<keyword evidence="8" id="KW-1278">Translocase</keyword>
<dbReference type="Pfam" id="PF00005">
    <property type="entry name" value="ABC_tran"/>
    <property type="match status" value="2"/>
</dbReference>
<dbReference type="InterPro" id="IPR003439">
    <property type="entry name" value="ABC_transporter-like_ATP-bd"/>
</dbReference>
<dbReference type="OrthoDB" id="9771863at2"/>
<dbReference type="PROSITE" id="PS00211">
    <property type="entry name" value="ABC_TRANSPORTER_1"/>
    <property type="match status" value="2"/>
</dbReference>
<proteinExistence type="inferred from homology"/>
<dbReference type="Gene3D" id="3.40.50.300">
    <property type="entry name" value="P-loop containing nucleotide triphosphate hydrolases"/>
    <property type="match status" value="2"/>
</dbReference>
<keyword evidence="3" id="KW-0813">Transport</keyword>
<keyword evidence="6" id="KW-0547">Nucleotide-binding</keyword>
<dbReference type="PANTHER" id="PTHR43790">
    <property type="entry name" value="CARBOHYDRATE TRANSPORT ATP-BINDING PROTEIN MG119-RELATED"/>
    <property type="match status" value="1"/>
</dbReference>
<evidence type="ECO:0000256" key="9">
    <source>
        <dbReference type="ARBA" id="ARBA00023136"/>
    </source>
</evidence>
<dbReference type="PROSITE" id="PS50893">
    <property type="entry name" value="ABC_TRANSPORTER_2"/>
    <property type="match status" value="2"/>
</dbReference>
<dbReference type="GO" id="GO:0016887">
    <property type="term" value="F:ATP hydrolysis activity"/>
    <property type="evidence" value="ECO:0007669"/>
    <property type="project" value="InterPro"/>
</dbReference>
<dbReference type="SMART" id="SM00382">
    <property type="entry name" value="AAA"/>
    <property type="match status" value="1"/>
</dbReference>
<dbReference type="EMBL" id="WIPA01000007">
    <property type="protein sequence ID" value="MQR26811.1"/>
    <property type="molecule type" value="Genomic_DNA"/>
</dbReference>
<dbReference type="CDD" id="cd03215">
    <property type="entry name" value="ABC_Carb_Monos_II"/>
    <property type="match status" value="1"/>
</dbReference>
<evidence type="ECO:0000256" key="1">
    <source>
        <dbReference type="ARBA" id="ARBA00004202"/>
    </source>
</evidence>
<dbReference type="InterPro" id="IPR027417">
    <property type="entry name" value="P-loop_NTPase"/>
</dbReference>
<protein>
    <submittedName>
        <fullName evidence="10">ATP-binding cassette domain-containing protein</fullName>
    </submittedName>
</protein>
<sequence length="518" mass="55827">MTESTPVIEMRHIIKKFGDFAANDDINLQVQQGEIHALLGENGAGKSTLMNILTGLLQPTSGEILINGKKVSVDSPSKSDALGIGMVHQHFMLIDAFTVTENIILGSEVTKGLSLDTKTAAKKIQALSDQYGLSVDPMAKISDISVGQQQRVEILKTLYRGADILIFDEPTAVLTPQEIDELIVIMHNLAQEGKSIILITHKLDEIRAAADTVTVIRSGKSIDTFPVAGVSSQELADLMVGREVSFKTEKEVAQPGAVILSIDNLEVQDTRRVAAVKNFSLDVRAGEIVGLAGIDGNGQTELIQGITGLTKVQAGHVKLKGEDITNKKPRHITEAGVGHIPEDRLRFGMEVEMTLSENLSLQTYYKQPISKSGVLQPAEMDKLADKLVQEFDVRAASIHVTAGSMSGGNQQKAVVARELNRDNDLVIAAQPTRGLDVGAVEYIHQRLIAQRTAGKAVLVVSFELDEILNLSDRIAVINDGKIVGIVDAQDTNKQELGLLMTGMSLTEARAALKEEVGS</sequence>
<evidence type="ECO:0000256" key="3">
    <source>
        <dbReference type="ARBA" id="ARBA00022448"/>
    </source>
</evidence>
<accession>A0A223XQC8</accession>
<dbReference type="GO" id="GO:0005524">
    <property type="term" value="F:ATP binding"/>
    <property type="evidence" value="ECO:0007669"/>
    <property type="project" value="UniProtKB-KW"/>
</dbReference>
<comment type="caution">
    <text evidence="10">The sequence shown here is derived from an EMBL/GenBank/DDBJ whole genome shotgun (WGS) entry which is preliminary data.</text>
</comment>
<comment type="similarity">
    <text evidence="2">Belongs to the ABC transporter superfamily.</text>
</comment>
<dbReference type="InterPro" id="IPR050107">
    <property type="entry name" value="ABC_carbohydrate_import_ATPase"/>
</dbReference>
<evidence type="ECO:0000313" key="10">
    <source>
        <dbReference type="EMBL" id="MQR26811.1"/>
    </source>
</evidence>
<comment type="subcellular location">
    <subcellularLocation>
        <location evidence="1">Cell membrane</location>
        <topology evidence="1">Peripheral membrane protein</topology>
    </subcellularLocation>
</comment>
<keyword evidence="5" id="KW-0677">Repeat</keyword>
<keyword evidence="9" id="KW-0472">Membrane</keyword>
<dbReference type="Proteomes" id="UP000469952">
    <property type="component" value="Unassembled WGS sequence"/>
</dbReference>